<dbReference type="Gene3D" id="3.40.390.10">
    <property type="entry name" value="Collagenase (Catalytic Domain)"/>
    <property type="match status" value="1"/>
</dbReference>
<comment type="subcellular location">
    <subcellularLocation>
        <location evidence="1">Secreted</location>
    </subcellularLocation>
</comment>
<organism evidence="4 5">
    <name type="scientific">Bacillus cereus</name>
    <dbReference type="NCBI Taxonomy" id="1396"/>
    <lineage>
        <taxon>Bacteria</taxon>
        <taxon>Bacillati</taxon>
        <taxon>Bacillota</taxon>
        <taxon>Bacilli</taxon>
        <taxon>Bacillales</taxon>
        <taxon>Bacillaceae</taxon>
        <taxon>Bacillus</taxon>
        <taxon>Bacillus cereus group</taxon>
    </lineage>
</organism>
<accession>A0A2B9ECZ7</accession>
<gene>
    <name evidence="4" type="ORF">CN958_02225</name>
</gene>
<proteinExistence type="predicted"/>
<feature type="domain" description="ATLF-like" evidence="3">
    <location>
        <begin position="318"/>
        <end position="517"/>
    </location>
</feature>
<dbReference type="InterPro" id="IPR015239">
    <property type="entry name" value="Anthrax_LF_cen"/>
</dbReference>
<dbReference type="RefSeq" id="WP_098775683.1">
    <property type="nucleotide sequence ID" value="NZ_NUHO01000012.1"/>
</dbReference>
<evidence type="ECO:0000313" key="4">
    <source>
        <dbReference type="EMBL" id="PGM97606.1"/>
    </source>
</evidence>
<dbReference type="InterPro" id="IPR003540">
    <property type="entry name" value="ADP-ribosyltransferase"/>
</dbReference>
<dbReference type="PROSITE" id="PS51996">
    <property type="entry name" value="TR_MART"/>
    <property type="match status" value="2"/>
</dbReference>
<dbReference type="Pfam" id="PF07737">
    <property type="entry name" value="ATLF"/>
    <property type="match status" value="1"/>
</dbReference>
<sequence length="726" mass="82535">MKIKNVLLGILSGLCIWATFSIYHPTKVAATKNMNQVQLEDRTIDHSFNSGMPITYSKMSSMNASLVPKVFASDTFKADFAHDKMGAERWAKEHFNRWKNDLSSGQVKLLDELKTPAKPDEYHINRELKATGGDINRRAIDEEGQTLEKEKTERYKREIDTIDKALRNTAGKTSNKMYVYKDMKLEDLNQTKETELVDSTNPNIIEIEKIKDFKNNFNYGISSDYLIVNLSERQGGNNGILKWRIELPAGTHAGHLDEDHLVLQRNQGLEISGVTVINQKGKEYIRINAKLVTRDKINEKIQRTQSDLNKSWNEALGLPESTEFIKFEVNDRYASSVIEGARAMLHEMGSNVPNNVIKNAVHYMLEKNGGFIFTDNVLGNLPESYHPADPTKQLLDYYNDSKGVYNPENGTLILNGIVKSINGDAGMSSGPFIHEFGHVVDNFSAKHTDSKAYISDSAEFKKIFLKEMYNLTPYAKSNEQAFFAEAFRMRFSNDFKEREKLETDAPETSEFINDKINKIDSMIHYERFKDIHTATEWGNTAFLKWKQELKQDEIQAITEYTKNANPINSYLRENDGNLGSDPVKDQKIGQMDKALDLAKVSHNMIVYRGTDGIIFGEKYQGSLMNGNKVNAEVAAEIKEKFTGTHLTERGYLSTSLLNETQFMARPVLIELKVPEGTSAAYVDPISYYPGQFELLFSRNKQYRIDNIIIIDNNGSQKLKVEATILK</sequence>
<evidence type="ECO:0000256" key="1">
    <source>
        <dbReference type="ARBA" id="ARBA00004613"/>
    </source>
</evidence>
<reference evidence="4 5" key="1">
    <citation type="submission" date="2017-09" db="EMBL/GenBank/DDBJ databases">
        <title>Large-scale bioinformatics analysis of Bacillus genomes uncovers conserved roles of natural products in bacterial physiology.</title>
        <authorList>
            <consortium name="Agbiome Team Llc"/>
            <person name="Bleich R.M."/>
            <person name="Grubbs K.J."/>
            <person name="Santa Maria K.C."/>
            <person name="Allen S.E."/>
            <person name="Farag S."/>
            <person name="Shank E.A."/>
            <person name="Bowers A."/>
        </authorList>
    </citation>
    <scope>NUCLEOTIDE SEQUENCE [LARGE SCALE GENOMIC DNA]</scope>
    <source>
        <strain evidence="4 5">AFS053130</strain>
    </source>
</reference>
<dbReference type="Gene3D" id="3.90.176.10">
    <property type="entry name" value="Toxin ADP-ribosyltransferase, Chain A, domain 1"/>
    <property type="match status" value="2"/>
</dbReference>
<dbReference type="EMBL" id="NUHO01000012">
    <property type="protein sequence ID" value="PGM97606.1"/>
    <property type="molecule type" value="Genomic_DNA"/>
</dbReference>
<dbReference type="CDD" id="cd20493">
    <property type="entry name" value="M34_ATLF_C-like"/>
    <property type="match status" value="1"/>
</dbReference>
<evidence type="ECO:0000259" key="3">
    <source>
        <dbReference type="PROSITE" id="PS51995"/>
    </source>
</evidence>
<dbReference type="InterPro" id="IPR014781">
    <property type="entry name" value="Anthrax_toxin_lethal/edema_N/C"/>
</dbReference>
<dbReference type="AlphaFoldDB" id="A0A2B9ECZ7"/>
<dbReference type="PROSITE" id="PS51995">
    <property type="entry name" value="ATLF"/>
    <property type="match status" value="1"/>
</dbReference>
<dbReference type="InterPro" id="IPR024079">
    <property type="entry name" value="MetalloPept_cat_dom_sf"/>
</dbReference>
<dbReference type="Pfam" id="PF09156">
    <property type="entry name" value="Anthrax-tox_M"/>
    <property type="match status" value="1"/>
</dbReference>
<dbReference type="Pfam" id="PF03496">
    <property type="entry name" value="ADPrib_exo_Tox"/>
    <property type="match status" value="1"/>
</dbReference>
<dbReference type="Proteomes" id="UP000222054">
    <property type="component" value="Unassembled WGS sequence"/>
</dbReference>
<dbReference type="SUPFAM" id="SSF55486">
    <property type="entry name" value="Metalloproteases ('zincins'), catalytic domain"/>
    <property type="match status" value="1"/>
</dbReference>
<protein>
    <recommendedName>
        <fullName evidence="3">ATLF-like domain-containing protein</fullName>
    </recommendedName>
</protein>
<dbReference type="SUPFAM" id="SSF56399">
    <property type="entry name" value="ADP-ribosylation"/>
    <property type="match status" value="2"/>
</dbReference>
<comment type="caution">
    <text evidence="4">The sequence shown here is derived from an EMBL/GenBank/DDBJ whole genome shotgun (WGS) entry which is preliminary data.</text>
</comment>
<evidence type="ECO:0000313" key="5">
    <source>
        <dbReference type="Proteomes" id="UP000222054"/>
    </source>
</evidence>
<dbReference type="GO" id="GO:0005576">
    <property type="term" value="C:extracellular region"/>
    <property type="evidence" value="ECO:0007669"/>
    <property type="project" value="UniProtKB-SubCell"/>
</dbReference>
<dbReference type="InterPro" id="IPR047568">
    <property type="entry name" value="ATLF-like_dom"/>
</dbReference>
<dbReference type="GO" id="GO:0008237">
    <property type="term" value="F:metallopeptidase activity"/>
    <property type="evidence" value="ECO:0007669"/>
    <property type="project" value="InterPro"/>
</dbReference>
<keyword evidence="2" id="KW-0964">Secreted</keyword>
<name>A0A2B9ECZ7_BACCE</name>
<evidence type="ECO:0000256" key="2">
    <source>
        <dbReference type="ARBA" id="ARBA00022525"/>
    </source>
</evidence>